<evidence type="ECO:0000313" key="2">
    <source>
        <dbReference type="EMBL" id="ONK82109.1"/>
    </source>
</evidence>
<dbReference type="Proteomes" id="UP000243459">
    <property type="component" value="Chromosome 1"/>
</dbReference>
<accession>A0A5P1FX91</accession>
<dbReference type="AlphaFoldDB" id="A0A5P1FX91"/>
<organism evidence="2 3">
    <name type="scientific">Asparagus officinalis</name>
    <name type="common">Garden asparagus</name>
    <dbReference type="NCBI Taxonomy" id="4686"/>
    <lineage>
        <taxon>Eukaryota</taxon>
        <taxon>Viridiplantae</taxon>
        <taxon>Streptophyta</taxon>
        <taxon>Embryophyta</taxon>
        <taxon>Tracheophyta</taxon>
        <taxon>Spermatophyta</taxon>
        <taxon>Magnoliopsida</taxon>
        <taxon>Liliopsida</taxon>
        <taxon>Asparagales</taxon>
        <taxon>Asparagaceae</taxon>
        <taxon>Asparagoideae</taxon>
        <taxon>Asparagus</taxon>
    </lineage>
</organism>
<dbReference type="EMBL" id="CM007381">
    <property type="protein sequence ID" value="ONK82109.1"/>
    <property type="molecule type" value="Genomic_DNA"/>
</dbReference>
<proteinExistence type="predicted"/>
<keyword evidence="3" id="KW-1185">Reference proteome</keyword>
<protein>
    <submittedName>
        <fullName evidence="2">Uncharacterized protein</fullName>
    </submittedName>
</protein>
<evidence type="ECO:0000256" key="1">
    <source>
        <dbReference type="SAM" id="MobiDB-lite"/>
    </source>
</evidence>
<feature type="region of interest" description="Disordered" evidence="1">
    <location>
        <begin position="151"/>
        <end position="171"/>
    </location>
</feature>
<feature type="region of interest" description="Disordered" evidence="1">
    <location>
        <begin position="66"/>
        <end position="100"/>
    </location>
</feature>
<name>A0A5P1FX91_ASPOF</name>
<reference evidence="3" key="1">
    <citation type="journal article" date="2017" name="Nat. Commun.">
        <title>The asparagus genome sheds light on the origin and evolution of a young Y chromosome.</title>
        <authorList>
            <person name="Harkess A."/>
            <person name="Zhou J."/>
            <person name="Xu C."/>
            <person name="Bowers J.E."/>
            <person name="Van der Hulst R."/>
            <person name="Ayyampalayam S."/>
            <person name="Mercati F."/>
            <person name="Riccardi P."/>
            <person name="McKain M.R."/>
            <person name="Kakrana A."/>
            <person name="Tang H."/>
            <person name="Ray J."/>
            <person name="Groenendijk J."/>
            <person name="Arikit S."/>
            <person name="Mathioni S.M."/>
            <person name="Nakano M."/>
            <person name="Shan H."/>
            <person name="Telgmann-Rauber A."/>
            <person name="Kanno A."/>
            <person name="Yue Z."/>
            <person name="Chen H."/>
            <person name="Li W."/>
            <person name="Chen Y."/>
            <person name="Xu X."/>
            <person name="Zhang Y."/>
            <person name="Luo S."/>
            <person name="Chen H."/>
            <person name="Gao J."/>
            <person name="Mao Z."/>
            <person name="Pires J.C."/>
            <person name="Luo M."/>
            <person name="Kudrna D."/>
            <person name="Wing R.A."/>
            <person name="Meyers B.C."/>
            <person name="Yi K."/>
            <person name="Kong H."/>
            <person name="Lavrijsen P."/>
            <person name="Sunseri F."/>
            <person name="Falavigna A."/>
            <person name="Ye Y."/>
            <person name="Leebens-Mack J.H."/>
            <person name="Chen G."/>
        </authorList>
    </citation>
    <scope>NUCLEOTIDE SEQUENCE [LARGE SCALE GENOMIC DNA]</scope>
    <source>
        <strain evidence="3">cv. DH0086</strain>
    </source>
</reference>
<feature type="region of interest" description="Disordered" evidence="1">
    <location>
        <begin position="113"/>
        <end position="137"/>
    </location>
</feature>
<dbReference type="Gramene" id="ONK82109">
    <property type="protein sequence ID" value="ONK82109"/>
    <property type="gene ID" value="A4U43_C01F36210"/>
</dbReference>
<gene>
    <name evidence="2" type="ORF">A4U43_C01F36210</name>
</gene>
<evidence type="ECO:0000313" key="3">
    <source>
        <dbReference type="Proteomes" id="UP000243459"/>
    </source>
</evidence>
<sequence length="171" mass="18614">MALRFWASSTTPPLESSAKIWSAPAWARRPTSAAAMHTLAPAALECGLLPREEARQVMFRRASDALFSSSRGPPRTSGVLGGQLPASSNPPPRVGRHDRQPRYKLRAANINELQPGRDGCTPPGHRRRDLAPRPPPRCTAATYAVVRHSPAPATKEIHHPELPVTSCQQEV</sequence>